<evidence type="ECO:0000259" key="6">
    <source>
        <dbReference type="PROSITE" id="PS00651"/>
    </source>
</evidence>
<comment type="caution">
    <text evidence="7">The sequence shown here is derived from an EMBL/GenBank/DDBJ whole genome shotgun (WGS) entry which is preliminary data.</text>
</comment>
<dbReference type="InterPro" id="IPR020069">
    <property type="entry name" value="Ribosomal_bL9_C"/>
</dbReference>
<dbReference type="Pfam" id="PF03948">
    <property type="entry name" value="Ribosomal_L9_C"/>
    <property type="match status" value="1"/>
</dbReference>
<dbReference type="HAMAP" id="MF_00503">
    <property type="entry name" value="Ribosomal_bL9"/>
    <property type="match status" value="1"/>
</dbReference>
<organism evidence="7">
    <name type="scientific">hydrocarbon metagenome</name>
    <dbReference type="NCBI Taxonomy" id="938273"/>
    <lineage>
        <taxon>unclassified sequences</taxon>
        <taxon>metagenomes</taxon>
        <taxon>ecological metagenomes</taxon>
    </lineage>
</organism>
<dbReference type="PANTHER" id="PTHR21368">
    <property type="entry name" value="50S RIBOSOMAL PROTEIN L9"/>
    <property type="match status" value="1"/>
</dbReference>
<sequence>MKVILKQSVPSLGKAGALIKVNDGYARNFLIPKGLAIEANEKNIKLFEHEKANILKKVAKEHKSAQDLADALSNVTIKIARKVGDQDKIFGSVTIKDIESALKEKGYDVNRKMIVHEHGEHIKSLGEFKIKIKLATDIETEITLIVTGEY</sequence>
<name>A0A0W8FR39_9ZZZZ</name>
<comment type="similarity">
    <text evidence="1">Belongs to the bacterial ribosomal protein bL9 family.</text>
</comment>
<dbReference type="InterPro" id="IPR020594">
    <property type="entry name" value="Ribosomal_bL9_bac/chp"/>
</dbReference>
<accession>A0A0W8FR39</accession>
<dbReference type="GO" id="GO:1990904">
    <property type="term" value="C:ribonucleoprotein complex"/>
    <property type="evidence" value="ECO:0007669"/>
    <property type="project" value="UniProtKB-KW"/>
</dbReference>
<dbReference type="InterPro" id="IPR036935">
    <property type="entry name" value="Ribosomal_bL9_N_sf"/>
</dbReference>
<dbReference type="NCBIfam" id="TIGR00158">
    <property type="entry name" value="L9"/>
    <property type="match status" value="1"/>
</dbReference>
<evidence type="ECO:0000256" key="1">
    <source>
        <dbReference type="ARBA" id="ARBA00010605"/>
    </source>
</evidence>
<dbReference type="PROSITE" id="PS00651">
    <property type="entry name" value="RIBOSOMAL_L9"/>
    <property type="match status" value="1"/>
</dbReference>
<keyword evidence="3" id="KW-0694">RNA-binding</keyword>
<dbReference type="SUPFAM" id="SSF55653">
    <property type="entry name" value="Ribosomal protein L9 C-domain"/>
    <property type="match status" value="1"/>
</dbReference>
<reference evidence="7" key="1">
    <citation type="journal article" date="2015" name="Proc. Natl. Acad. Sci. U.S.A.">
        <title>Networks of energetic and metabolic interactions define dynamics in microbial communities.</title>
        <authorList>
            <person name="Embree M."/>
            <person name="Liu J.K."/>
            <person name="Al-Bassam M.M."/>
            <person name="Zengler K."/>
        </authorList>
    </citation>
    <scope>NUCLEOTIDE SEQUENCE</scope>
</reference>
<dbReference type="AlphaFoldDB" id="A0A0W8FR39"/>
<dbReference type="GO" id="GO:0006412">
    <property type="term" value="P:translation"/>
    <property type="evidence" value="ECO:0007669"/>
    <property type="project" value="InterPro"/>
</dbReference>
<dbReference type="InterPro" id="IPR009027">
    <property type="entry name" value="Ribosomal_bL9/RNase_H1_N"/>
</dbReference>
<dbReference type="GO" id="GO:0019843">
    <property type="term" value="F:rRNA binding"/>
    <property type="evidence" value="ECO:0007669"/>
    <property type="project" value="UniProtKB-KW"/>
</dbReference>
<dbReference type="Gene3D" id="3.40.5.10">
    <property type="entry name" value="Ribosomal protein L9, N-terminal domain"/>
    <property type="match status" value="1"/>
</dbReference>
<keyword evidence="2" id="KW-0699">rRNA-binding</keyword>
<evidence type="ECO:0000256" key="4">
    <source>
        <dbReference type="ARBA" id="ARBA00022980"/>
    </source>
</evidence>
<dbReference type="GO" id="GO:0003735">
    <property type="term" value="F:structural constituent of ribosome"/>
    <property type="evidence" value="ECO:0007669"/>
    <property type="project" value="InterPro"/>
</dbReference>
<dbReference type="InterPro" id="IPR020070">
    <property type="entry name" value="Ribosomal_bL9_N"/>
</dbReference>
<evidence type="ECO:0000313" key="7">
    <source>
        <dbReference type="EMBL" id="KUG23202.1"/>
    </source>
</evidence>
<feature type="domain" description="Ribosomal protein L9" evidence="6">
    <location>
        <begin position="13"/>
        <end position="40"/>
    </location>
</feature>
<evidence type="ECO:0000256" key="5">
    <source>
        <dbReference type="ARBA" id="ARBA00023274"/>
    </source>
</evidence>
<protein>
    <submittedName>
        <fullName evidence="7">Lsu ribosomal protein l9p</fullName>
    </submittedName>
</protein>
<dbReference type="InterPro" id="IPR000244">
    <property type="entry name" value="Ribosomal_bL9"/>
</dbReference>
<dbReference type="Gene3D" id="3.10.430.100">
    <property type="entry name" value="Ribosomal protein L9, C-terminal domain"/>
    <property type="match status" value="1"/>
</dbReference>
<evidence type="ECO:0000256" key="3">
    <source>
        <dbReference type="ARBA" id="ARBA00022884"/>
    </source>
</evidence>
<gene>
    <name evidence="7" type="ORF">ASZ90_007006</name>
</gene>
<proteinExistence type="inferred from homology"/>
<evidence type="ECO:0000256" key="2">
    <source>
        <dbReference type="ARBA" id="ARBA00022730"/>
    </source>
</evidence>
<keyword evidence="4 7" id="KW-0689">Ribosomal protein</keyword>
<dbReference type="Pfam" id="PF01281">
    <property type="entry name" value="Ribosomal_L9_N"/>
    <property type="match status" value="1"/>
</dbReference>
<keyword evidence="5" id="KW-0687">Ribonucleoprotein</keyword>
<dbReference type="SUPFAM" id="SSF55658">
    <property type="entry name" value="L9 N-domain-like"/>
    <property type="match status" value="1"/>
</dbReference>
<dbReference type="InterPro" id="IPR036791">
    <property type="entry name" value="Ribosomal_bL9_C_sf"/>
</dbReference>
<dbReference type="GO" id="GO:0005840">
    <property type="term" value="C:ribosome"/>
    <property type="evidence" value="ECO:0007669"/>
    <property type="project" value="UniProtKB-KW"/>
</dbReference>
<dbReference type="EMBL" id="LNQE01000916">
    <property type="protein sequence ID" value="KUG23202.1"/>
    <property type="molecule type" value="Genomic_DNA"/>
</dbReference>